<dbReference type="PANTHER" id="PTHR35326:SF3">
    <property type="entry name" value="PROTEIN PSBN"/>
    <property type="match status" value="1"/>
</dbReference>
<evidence type="ECO:0000313" key="6">
    <source>
        <dbReference type="EMBL" id="GFP88848.1"/>
    </source>
</evidence>
<evidence type="ECO:0000256" key="1">
    <source>
        <dbReference type="ARBA" id="ARBA00004411"/>
    </source>
</evidence>
<evidence type="ECO:0000256" key="4">
    <source>
        <dbReference type="ARBA" id="ARBA00023136"/>
    </source>
</evidence>
<dbReference type="InterPro" id="IPR003398">
    <property type="entry name" value="PSII_PsbN"/>
</dbReference>
<feature type="signal peptide" evidence="5">
    <location>
        <begin position="1"/>
        <end position="18"/>
    </location>
</feature>
<dbReference type="Pfam" id="PF02468">
    <property type="entry name" value="PsbN"/>
    <property type="match status" value="1"/>
</dbReference>
<accession>A0A830BV71</accession>
<protein>
    <submittedName>
        <fullName evidence="6">Protein psbn</fullName>
    </submittedName>
</protein>
<comment type="caution">
    <text evidence="6">The sequence shown here is derived from an EMBL/GenBank/DDBJ whole genome shotgun (WGS) entry which is preliminary data.</text>
</comment>
<keyword evidence="2" id="KW-0812">Transmembrane</keyword>
<sequence length="106" mass="11959">VAIFISSLLVSFTGYALYTSFGQPSQQLRDPFEEHGDYPIFKLVYSVAANAAYNMGSGEAEEIYRLAVYKVQRHDLKYLEVRSRYGNHVTRGILICTNGTSNLERA</sequence>
<dbReference type="OrthoDB" id="1860403at2759"/>
<keyword evidence="3" id="KW-1133">Transmembrane helix</keyword>
<reference evidence="6" key="1">
    <citation type="submission" date="2020-07" db="EMBL/GenBank/DDBJ databases">
        <title>Ethylene signaling mediates host invasion by parasitic plants.</title>
        <authorList>
            <person name="Yoshida S."/>
        </authorList>
    </citation>
    <scope>NUCLEOTIDE SEQUENCE</scope>
    <source>
        <strain evidence="6">Okayama</strain>
    </source>
</reference>
<feature type="non-terminal residue" evidence="6">
    <location>
        <position position="1"/>
    </location>
</feature>
<dbReference type="PANTHER" id="PTHR35326">
    <property type="entry name" value="PROTEIN PSBN"/>
    <property type="match status" value="1"/>
</dbReference>
<name>A0A830BV71_9LAMI</name>
<gene>
    <name evidence="6" type="ORF">PHJA_001028500</name>
</gene>
<keyword evidence="5" id="KW-0732">Signal</keyword>
<dbReference type="GO" id="GO:0042170">
    <property type="term" value="C:plastid membrane"/>
    <property type="evidence" value="ECO:0007669"/>
    <property type="project" value="UniProtKB-SubCell"/>
</dbReference>
<evidence type="ECO:0000256" key="5">
    <source>
        <dbReference type="SAM" id="SignalP"/>
    </source>
</evidence>
<dbReference type="GO" id="GO:0015979">
    <property type="term" value="P:photosynthesis"/>
    <property type="evidence" value="ECO:0007669"/>
    <property type="project" value="InterPro"/>
</dbReference>
<dbReference type="EMBL" id="BMAC01000173">
    <property type="protein sequence ID" value="GFP88848.1"/>
    <property type="molecule type" value="Genomic_DNA"/>
</dbReference>
<keyword evidence="4" id="KW-0472">Membrane</keyword>
<proteinExistence type="predicted"/>
<feature type="chain" id="PRO_5032511076" evidence="5">
    <location>
        <begin position="19"/>
        <end position="106"/>
    </location>
</feature>
<organism evidence="6 7">
    <name type="scientific">Phtheirospermum japonicum</name>
    <dbReference type="NCBI Taxonomy" id="374723"/>
    <lineage>
        <taxon>Eukaryota</taxon>
        <taxon>Viridiplantae</taxon>
        <taxon>Streptophyta</taxon>
        <taxon>Embryophyta</taxon>
        <taxon>Tracheophyta</taxon>
        <taxon>Spermatophyta</taxon>
        <taxon>Magnoliopsida</taxon>
        <taxon>eudicotyledons</taxon>
        <taxon>Gunneridae</taxon>
        <taxon>Pentapetalae</taxon>
        <taxon>asterids</taxon>
        <taxon>lamiids</taxon>
        <taxon>Lamiales</taxon>
        <taxon>Orobanchaceae</taxon>
        <taxon>Orobanchaceae incertae sedis</taxon>
        <taxon>Phtheirospermum</taxon>
    </lineage>
</organism>
<evidence type="ECO:0000256" key="3">
    <source>
        <dbReference type="ARBA" id="ARBA00022989"/>
    </source>
</evidence>
<comment type="subcellular location">
    <subcellularLocation>
        <location evidence="1">Plastid membrane</location>
        <topology evidence="1">Single-pass membrane protein</topology>
    </subcellularLocation>
</comment>
<dbReference type="AlphaFoldDB" id="A0A830BV71"/>
<evidence type="ECO:0000256" key="2">
    <source>
        <dbReference type="ARBA" id="ARBA00022692"/>
    </source>
</evidence>
<evidence type="ECO:0000313" key="7">
    <source>
        <dbReference type="Proteomes" id="UP000653305"/>
    </source>
</evidence>
<keyword evidence="7" id="KW-1185">Reference proteome</keyword>
<dbReference type="Proteomes" id="UP000653305">
    <property type="component" value="Unassembled WGS sequence"/>
</dbReference>